<keyword evidence="1" id="KW-0560">Oxidoreductase</keyword>
<dbReference type="PANTHER" id="PTHR10366">
    <property type="entry name" value="NAD DEPENDENT EPIMERASE/DEHYDRATASE"/>
    <property type="match status" value="1"/>
</dbReference>
<dbReference type="GO" id="GO:0016616">
    <property type="term" value="F:oxidoreductase activity, acting on the CH-OH group of donors, NAD or NADP as acceptor"/>
    <property type="evidence" value="ECO:0007669"/>
    <property type="project" value="TreeGrafter"/>
</dbReference>
<dbReference type="InterPro" id="IPR001509">
    <property type="entry name" value="Epimerase_deHydtase"/>
</dbReference>
<evidence type="ECO:0000259" key="3">
    <source>
        <dbReference type="Pfam" id="PF01370"/>
    </source>
</evidence>
<feature type="domain" description="NAD-dependent epimerase/dehydratase" evidence="3">
    <location>
        <begin position="11"/>
        <end position="261"/>
    </location>
</feature>
<keyword evidence="5" id="KW-1185">Reference proteome</keyword>
<dbReference type="InterPro" id="IPR036291">
    <property type="entry name" value="NAD(P)-bd_dom_sf"/>
</dbReference>
<evidence type="ECO:0000313" key="5">
    <source>
        <dbReference type="Proteomes" id="UP000244855"/>
    </source>
</evidence>
<dbReference type="EMBL" id="KZ805317">
    <property type="protein sequence ID" value="PVI05009.1"/>
    <property type="molecule type" value="Genomic_DNA"/>
</dbReference>
<evidence type="ECO:0000256" key="2">
    <source>
        <dbReference type="ARBA" id="ARBA00023445"/>
    </source>
</evidence>
<name>A0A2V1E4H7_9PLEO</name>
<gene>
    <name evidence="4" type="ORF">DM02DRAFT_668705</name>
</gene>
<evidence type="ECO:0000256" key="1">
    <source>
        <dbReference type="ARBA" id="ARBA00023002"/>
    </source>
</evidence>
<organism evidence="4 5">
    <name type="scientific">Periconia macrospinosa</name>
    <dbReference type="NCBI Taxonomy" id="97972"/>
    <lineage>
        <taxon>Eukaryota</taxon>
        <taxon>Fungi</taxon>
        <taxon>Dikarya</taxon>
        <taxon>Ascomycota</taxon>
        <taxon>Pezizomycotina</taxon>
        <taxon>Dothideomycetes</taxon>
        <taxon>Pleosporomycetidae</taxon>
        <taxon>Pleosporales</taxon>
        <taxon>Massarineae</taxon>
        <taxon>Periconiaceae</taxon>
        <taxon>Periconia</taxon>
    </lineage>
</organism>
<evidence type="ECO:0000313" key="4">
    <source>
        <dbReference type="EMBL" id="PVI05009.1"/>
    </source>
</evidence>
<dbReference type="PANTHER" id="PTHR10366:SF564">
    <property type="entry name" value="STEROL-4-ALPHA-CARBOXYLATE 3-DEHYDROGENASE, DECARBOXYLATING"/>
    <property type="match status" value="1"/>
</dbReference>
<comment type="similarity">
    <text evidence="2">Belongs to the NAD(P)-dependent epimerase/dehydratase family. Dihydroflavonol-4-reductase subfamily.</text>
</comment>
<dbReference type="SUPFAM" id="SSF51735">
    <property type="entry name" value="NAD(P)-binding Rossmann-fold domains"/>
    <property type="match status" value="1"/>
</dbReference>
<reference evidence="4 5" key="1">
    <citation type="journal article" date="2018" name="Sci. Rep.">
        <title>Comparative genomics provides insights into the lifestyle and reveals functional heterogeneity of dark septate endophytic fungi.</title>
        <authorList>
            <person name="Knapp D.G."/>
            <person name="Nemeth J.B."/>
            <person name="Barry K."/>
            <person name="Hainaut M."/>
            <person name="Henrissat B."/>
            <person name="Johnson J."/>
            <person name="Kuo A."/>
            <person name="Lim J.H.P."/>
            <person name="Lipzen A."/>
            <person name="Nolan M."/>
            <person name="Ohm R.A."/>
            <person name="Tamas L."/>
            <person name="Grigoriev I.V."/>
            <person name="Spatafora J.W."/>
            <person name="Nagy L.G."/>
            <person name="Kovacs G.M."/>
        </authorList>
    </citation>
    <scope>NUCLEOTIDE SEQUENCE [LARGE SCALE GENOMIC DNA]</scope>
    <source>
        <strain evidence="4 5">DSE2036</strain>
    </source>
</reference>
<dbReference type="AlphaFoldDB" id="A0A2V1E4H7"/>
<dbReference type="STRING" id="97972.A0A2V1E4H7"/>
<dbReference type="InterPro" id="IPR050425">
    <property type="entry name" value="NAD(P)_dehydrat-like"/>
</dbReference>
<dbReference type="Gene3D" id="3.40.50.720">
    <property type="entry name" value="NAD(P)-binding Rossmann-like Domain"/>
    <property type="match status" value="1"/>
</dbReference>
<accession>A0A2V1E4H7</accession>
<dbReference type="OrthoDB" id="2735536at2759"/>
<dbReference type="Pfam" id="PF01370">
    <property type="entry name" value="Epimerase"/>
    <property type="match status" value="1"/>
</dbReference>
<protein>
    <submittedName>
        <fullName evidence="4">NAD(P)-binding protein</fullName>
    </submittedName>
</protein>
<dbReference type="Proteomes" id="UP000244855">
    <property type="component" value="Unassembled WGS sequence"/>
</dbReference>
<proteinExistence type="inferred from homology"/>
<sequence length="359" mass="39161">MTIDDRGLLAITGANGTIGYASVLYALHVGYRVRCIVRREDVVETIKAGPSIQQYAGKVQYAVVPDNTVPGAYDTAFEGATKVLHVAGVWPKPNYHPDNEIYYPYVKSTENIISAAQKSGSVRRVVITQAGAGLISPDDGDTLGTAMNKVLNEFVPVNSHSASIQPPIPTPHHSYSAAKAYCMKYLHSLRSSKKLPFSIIQIIPGTVIGPSELVSTAADASARMDRMSRALLFNDPKPRYAFGFINVEDCAKVHVEALDEKKVSGDEAPPWFIAAAESVQGKSGQDLWKEAGDYVEDQLSDGIDKGLFTIGRDNVPLNMPFYVDSSLTRKMLMEGQGFKGFAQSVVEVGRWYTRLSEHT</sequence>